<dbReference type="PANTHER" id="PTHR32133">
    <property type="entry name" value="OS07G0120400 PROTEIN"/>
    <property type="match status" value="1"/>
</dbReference>
<dbReference type="Gene3D" id="1.20.1280.50">
    <property type="match status" value="1"/>
</dbReference>
<evidence type="ECO:0000313" key="3">
    <source>
        <dbReference type="Proteomes" id="UP001497457"/>
    </source>
</evidence>
<accession>A0ABC9C0T5</accession>
<name>A0ABC9C0T5_9POAL</name>
<feature type="domain" description="F-box" evidence="1">
    <location>
        <begin position="18"/>
        <end position="62"/>
    </location>
</feature>
<dbReference type="PANTHER" id="PTHR32133:SF134">
    <property type="entry name" value="OS05G0320100 PROTEIN"/>
    <property type="match status" value="1"/>
</dbReference>
<reference evidence="3" key="1">
    <citation type="submission" date="2024-06" db="EMBL/GenBank/DDBJ databases">
        <authorList>
            <person name="Ryan C."/>
        </authorList>
    </citation>
    <scope>NUCLEOTIDE SEQUENCE [LARGE SCALE GENOMIC DNA]</scope>
</reference>
<reference evidence="2 3" key="2">
    <citation type="submission" date="2024-10" db="EMBL/GenBank/DDBJ databases">
        <authorList>
            <person name="Ryan C."/>
        </authorList>
    </citation>
    <scope>NUCLEOTIDE SEQUENCE [LARGE SCALE GENOMIC DNA]</scope>
</reference>
<sequence length="237" mass="27257">MTRCRRRPCPRPDAPVTLPDDNDILSEILLRLPPKPSSLPRASLVCKGWRCLVSEPYFRHQFRARHRNPPIIGFFSDLEGFVGDEESGVVVVVVELGLLEEEEEVVVVVVKLLEIEFLGEEWILVETLMDFLESSWQKMEVLALPFCQATGSKCGKVYSEGVENWVLQKSRKLQKILGQRSGPQVILGYADDIHAMLLWIDARIWMLQLDSLQCKKLWETHIIRWNHPYATIYDSGI</sequence>
<dbReference type="AlphaFoldDB" id="A0ABC9C0T5"/>
<dbReference type="SUPFAM" id="SSF81383">
    <property type="entry name" value="F-box domain"/>
    <property type="match status" value="1"/>
</dbReference>
<organism evidence="2 3">
    <name type="scientific">Urochloa decumbens</name>
    <dbReference type="NCBI Taxonomy" id="240449"/>
    <lineage>
        <taxon>Eukaryota</taxon>
        <taxon>Viridiplantae</taxon>
        <taxon>Streptophyta</taxon>
        <taxon>Embryophyta</taxon>
        <taxon>Tracheophyta</taxon>
        <taxon>Spermatophyta</taxon>
        <taxon>Magnoliopsida</taxon>
        <taxon>Liliopsida</taxon>
        <taxon>Poales</taxon>
        <taxon>Poaceae</taxon>
        <taxon>PACMAD clade</taxon>
        <taxon>Panicoideae</taxon>
        <taxon>Panicodae</taxon>
        <taxon>Paniceae</taxon>
        <taxon>Melinidinae</taxon>
        <taxon>Urochloa</taxon>
    </lineage>
</organism>
<keyword evidence="3" id="KW-1185">Reference proteome</keyword>
<dbReference type="Pfam" id="PF00646">
    <property type="entry name" value="F-box"/>
    <property type="match status" value="1"/>
</dbReference>
<protein>
    <recommendedName>
        <fullName evidence="1">F-box domain-containing protein</fullName>
    </recommendedName>
</protein>
<gene>
    <name evidence="2" type="ORF">URODEC1_LOCUS70687</name>
</gene>
<dbReference type="SMART" id="SM00256">
    <property type="entry name" value="FBOX"/>
    <property type="match status" value="1"/>
</dbReference>
<dbReference type="EMBL" id="OZ075138">
    <property type="protein sequence ID" value="CAL5012005.1"/>
    <property type="molecule type" value="Genomic_DNA"/>
</dbReference>
<evidence type="ECO:0000259" key="1">
    <source>
        <dbReference type="SMART" id="SM00256"/>
    </source>
</evidence>
<proteinExistence type="predicted"/>
<dbReference type="InterPro" id="IPR036047">
    <property type="entry name" value="F-box-like_dom_sf"/>
</dbReference>
<dbReference type="InterPro" id="IPR001810">
    <property type="entry name" value="F-box_dom"/>
</dbReference>
<dbReference type="Proteomes" id="UP001497457">
    <property type="component" value="Chromosome 28b"/>
</dbReference>
<evidence type="ECO:0000313" key="2">
    <source>
        <dbReference type="EMBL" id="CAL5012005.1"/>
    </source>
</evidence>